<evidence type="ECO:0000313" key="9">
    <source>
        <dbReference type="Proteomes" id="UP000199019"/>
    </source>
</evidence>
<evidence type="ECO:0000313" key="8">
    <source>
        <dbReference type="EMBL" id="SES28567.1"/>
    </source>
</evidence>
<dbReference type="InterPro" id="IPR031356">
    <property type="entry name" value="Stealth_CR4"/>
</dbReference>
<feature type="domain" description="Stealth protein CR4 conserved region 4" evidence="7">
    <location>
        <begin position="528"/>
        <end position="575"/>
    </location>
</feature>
<dbReference type="GO" id="GO:0016772">
    <property type="term" value="F:transferase activity, transferring phosphorus-containing groups"/>
    <property type="evidence" value="ECO:0007669"/>
    <property type="project" value="InterPro"/>
</dbReference>
<organism evidence="8 9">
    <name type="scientific">Pedococcus cremeus</name>
    <dbReference type="NCBI Taxonomy" id="587636"/>
    <lineage>
        <taxon>Bacteria</taxon>
        <taxon>Bacillati</taxon>
        <taxon>Actinomycetota</taxon>
        <taxon>Actinomycetes</taxon>
        <taxon>Micrococcales</taxon>
        <taxon>Intrasporangiaceae</taxon>
        <taxon>Pedococcus</taxon>
    </lineage>
</organism>
<dbReference type="RefSeq" id="WP_143056215.1">
    <property type="nucleotide sequence ID" value="NZ_FOHB01000004.1"/>
</dbReference>
<dbReference type="InterPro" id="IPR021520">
    <property type="entry name" value="Stealth_CR2"/>
</dbReference>
<dbReference type="Pfam" id="PF17101">
    <property type="entry name" value="Stealth_CR1"/>
    <property type="match status" value="1"/>
</dbReference>
<evidence type="ECO:0000256" key="3">
    <source>
        <dbReference type="ARBA" id="ARBA00023169"/>
    </source>
</evidence>
<evidence type="ECO:0000259" key="5">
    <source>
        <dbReference type="Pfam" id="PF17101"/>
    </source>
</evidence>
<dbReference type="STRING" id="587636.SAMN05216199_2766"/>
<evidence type="ECO:0000259" key="7">
    <source>
        <dbReference type="Pfam" id="PF17103"/>
    </source>
</evidence>
<comment type="similarity">
    <text evidence="1">Belongs to the stealth family.</text>
</comment>
<dbReference type="InterPro" id="IPR031357">
    <property type="entry name" value="Stealth_CR3"/>
</dbReference>
<keyword evidence="3" id="KW-0270">Exopolysaccharide synthesis</keyword>
<dbReference type="OrthoDB" id="9776077at2"/>
<proteinExistence type="inferred from homology"/>
<dbReference type="GO" id="GO:0000271">
    <property type="term" value="P:polysaccharide biosynthetic process"/>
    <property type="evidence" value="ECO:0007669"/>
    <property type="project" value="UniProtKB-KW"/>
</dbReference>
<accession>A0A1H9W4D8</accession>
<evidence type="ECO:0000259" key="6">
    <source>
        <dbReference type="Pfam" id="PF17102"/>
    </source>
</evidence>
<evidence type="ECO:0000259" key="4">
    <source>
        <dbReference type="Pfam" id="PF11380"/>
    </source>
</evidence>
<feature type="domain" description="Stealth protein CR2 conserved region 2" evidence="4">
    <location>
        <begin position="302"/>
        <end position="408"/>
    </location>
</feature>
<evidence type="ECO:0000256" key="1">
    <source>
        <dbReference type="ARBA" id="ARBA00007583"/>
    </source>
</evidence>
<dbReference type="Pfam" id="PF11380">
    <property type="entry name" value="Stealth_CR2"/>
    <property type="match status" value="1"/>
</dbReference>
<keyword evidence="2" id="KW-0808">Transferase</keyword>
<reference evidence="9" key="1">
    <citation type="submission" date="2016-10" db="EMBL/GenBank/DDBJ databases">
        <authorList>
            <person name="Varghese N."/>
            <person name="Submissions S."/>
        </authorList>
    </citation>
    <scope>NUCLEOTIDE SEQUENCE [LARGE SCALE GENOMIC DNA]</scope>
    <source>
        <strain evidence="9">CGMCC 1.6963</strain>
    </source>
</reference>
<feature type="domain" description="Stealth protein CR1 conserved region 1" evidence="5">
    <location>
        <begin position="259"/>
        <end position="284"/>
    </location>
</feature>
<dbReference type="Proteomes" id="UP000199019">
    <property type="component" value="Unassembled WGS sequence"/>
</dbReference>
<dbReference type="Pfam" id="PF17103">
    <property type="entry name" value="Stealth_CR4"/>
    <property type="match status" value="1"/>
</dbReference>
<name>A0A1H9W4D8_9MICO</name>
<gene>
    <name evidence="8" type="ORF">SAMN05216199_2766</name>
</gene>
<feature type="domain" description="Stealth protein CR3 conserved region 3" evidence="6">
    <location>
        <begin position="452"/>
        <end position="499"/>
    </location>
</feature>
<dbReference type="PANTHER" id="PTHR24045">
    <property type="match status" value="1"/>
</dbReference>
<keyword evidence="9" id="KW-1185">Reference proteome</keyword>
<dbReference type="InterPro" id="IPR047141">
    <property type="entry name" value="Stealth"/>
</dbReference>
<dbReference type="Pfam" id="PF17102">
    <property type="entry name" value="Stealth_CR3"/>
    <property type="match status" value="1"/>
</dbReference>
<evidence type="ECO:0000256" key="2">
    <source>
        <dbReference type="ARBA" id="ARBA00022679"/>
    </source>
</evidence>
<dbReference type="PANTHER" id="PTHR24045:SF0">
    <property type="entry name" value="N-ACETYLGLUCOSAMINE-1-PHOSPHOTRANSFERASE SUBUNITS ALPHA_BETA"/>
    <property type="match status" value="1"/>
</dbReference>
<dbReference type="EMBL" id="FOHB01000004">
    <property type="protein sequence ID" value="SES28567.1"/>
    <property type="molecule type" value="Genomic_DNA"/>
</dbReference>
<dbReference type="InterPro" id="IPR031358">
    <property type="entry name" value="Stealth_CR1"/>
</dbReference>
<dbReference type="AlphaFoldDB" id="A0A1H9W4D8"/>
<sequence>MRKVVDAVPVSLRRQVRKALPAPVWQQLRAAAYGQTRVHHAWRKSRVTMLRMGSGRLSDGTVALELQGEPYIAQKVSHFRSSEVLARHLSMVADAFEAHDVPYFVLDAEPERRRIVVVSRKHRGRALEVLGKELRGGPTYIAPVKDRKTRNPRLVGRSPLPRRADVVCVFQVLASESGGYLGGPELGCDLEFWRETSHSEPAAFNGEPVPAGSLVMPRRNRWADVITPSARKTVLRPVDGTPRPMLETIDHPHLFQVTEPIDVVYTWVDGSDPDWILRKAEAQNEHLSRSAVMHALAANDSRFVSRDELRYSLRSLDMYADWVRHVYLVTDDQVPAWLDTTNPRVTVVSHRELFGDRGRLPTFNSHAIESQLHRIPGLSEHYLYLNDDVFFGRPVSPDLFFHSNGLSKFFVSHAKVGLGPAAPEDMPVMSAAKNNRDLIVKMFDRALSNKFKHVPHPQRRSVLRDMEQDFAADFERTAASQFRSHDDVSISAALAHYYSYATGRAVPGGIRYFYADIAREDTPLRLKSLLSTRDFDVFCLNDHDSSRIDVATQAKIIGDFLSAYFPQPSSFEKPPA</sequence>
<protein>
    <submittedName>
        <fullName evidence="8">Stealth protein CR4, conserved region 4</fullName>
    </submittedName>
</protein>